<reference evidence="2 3" key="2">
    <citation type="submission" date="2018-11" db="EMBL/GenBank/DDBJ databases">
        <authorList>
            <consortium name="Pathogen Informatics"/>
        </authorList>
    </citation>
    <scope>NUCLEOTIDE SEQUENCE [LARGE SCALE GENOMIC DNA]</scope>
</reference>
<name>A0A183IGH1_9BILA</name>
<evidence type="ECO:0000256" key="1">
    <source>
        <dbReference type="SAM" id="MobiDB-lite"/>
    </source>
</evidence>
<evidence type="ECO:0000313" key="4">
    <source>
        <dbReference type="WBParaSite" id="SBAD_0000284501-mRNA-1"/>
    </source>
</evidence>
<evidence type="ECO:0000313" key="3">
    <source>
        <dbReference type="Proteomes" id="UP000270296"/>
    </source>
</evidence>
<accession>A0A183IGH1</accession>
<dbReference type="Proteomes" id="UP000270296">
    <property type="component" value="Unassembled WGS sequence"/>
</dbReference>
<dbReference type="AlphaFoldDB" id="A0A183IGH1"/>
<keyword evidence="3" id="KW-1185">Reference proteome</keyword>
<gene>
    <name evidence="2" type="ORF">SBAD_LOCUS2715</name>
</gene>
<protein>
    <submittedName>
        <fullName evidence="4">CID domain-containing protein</fullName>
    </submittedName>
</protein>
<feature type="compositionally biased region" description="Basic and acidic residues" evidence="1">
    <location>
        <begin position="195"/>
        <end position="204"/>
    </location>
</feature>
<evidence type="ECO:0000313" key="2">
    <source>
        <dbReference type="EMBL" id="VDO98697.1"/>
    </source>
</evidence>
<proteinExistence type="predicted"/>
<organism evidence="4">
    <name type="scientific">Soboliphyme baturini</name>
    <dbReference type="NCBI Taxonomy" id="241478"/>
    <lineage>
        <taxon>Eukaryota</taxon>
        <taxon>Metazoa</taxon>
        <taxon>Ecdysozoa</taxon>
        <taxon>Nematoda</taxon>
        <taxon>Enoplea</taxon>
        <taxon>Dorylaimia</taxon>
        <taxon>Dioctophymatida</taxon>
        <taxon>Dioctophymatoidea</taxon>
        <taxon>Soboliphymatidae</taxon>
        <taxon>Soboliphyme</taxon>
    </lineage>
</organism>
<reference evidence="4" key="1">
    <citation type="submission" date="2016-06" db="UniProtKB">
        <authorList>
            <consortium name="WormBaseParasite"/>
        </authorList>
    </citation>
    <scope>IDENTIFICATION</scope>
</reference>
<dbReference type="EMBL" id="UZAM01007368">
    <property type="protein sequence ID" value="VDO98697.1"/>
    <property type="molecule type" value="Genomic_DNA"/>
</dbReference>
<feature type="region of interest" description="Disordered" evidence="1">
    <location>
        <begin position="195"/>
        <end position="218"/>
    </location>
</feature>
<sequence>MCKSFLILMLTYGHEPLNATKERRSRVQAFEIGFLSQIAGTTSLNIIRAMTSLKHLDSSSVADIQNLSMFMQNLPHNPDQHEMFKSFMSFTGKKCQAAYVDDVSMEVCAEAVDEKAADPFAPESSVPLPYTSDDHLGMMQDPTRMAGQYCANNLYLQDELMVSDKKQATASLIEKTGSTIEERRKESLINLNADLRQKGKERMQTNDPQVVKQQYERN</sequence>
<dbReference type="WBParaSite" id="SBAD_0000284501-mRNA-1">
    <property type="protein sequence ID" value="SBAD_0000284501-mRNA-1"/>
    <property type="gene ID" value="SBAD_0000284501"/>
</dbReference>